<protein>
    <recommendedName>
        <fullName evidence="1">NACHT domain-containing protein</fullName>
    </recommendedName>
</protein>
<dbReference type="Pfam" id="PF05729">
    <property type="entry name" value="NACHT"/>
    <property type="match status" value="1"/>
</dbReference>
<evidence type="ECO:0000313" key="3">
    <source>
        <dbReference type="Proteomes" id="UP000521199"/>
    </source>
</evidence>
<dbReference type="RefSeq" id="WP_183959222.1">
    <property type="nucleotide sequence ID" value="NZ_JACHHP010000001.1"/>
</dbReference>
<evidence type="ECO:0000259" key="1">
    <source>
        <dbReference type="Pfam" id="PF05729"/>
    </source>
</evidence>
<dbReference type="PANTHER" id="PTHR46312">
    <property type="entry name" value="NACHT DOMAIN-CONTAINING PROTEIN"/>
    <property type="match status" value="1"/>
</dbReference>
<dbReference type="AlphaFoldDB" id="A0A7W8FXZ8"/>
<name>A0A7W8FXZ8_9GAMM</name>
<dbReference type="InterPro" id="IPR007111">
    <property type="entry name" value="NACHT_NTPase"/>
</dbReference>
<evidence type="ECO:0000313" key="2">
    <source>
        <dbReference type="EMBL" id="MBB5206857.1"/>
    </source>
</evidence>
<dbReference type="PANTHER" id="PTHR46312:SF2">
    <property type="entry name" value="NUCLEOTIDE-BINDING OLIGOMERIZATION DOMAIN-CONTAINING PROTEIN 2-LIKE"/>
    <property type="match status" value="1"/>
</dbReference>
<dbReference type="Gene3D" id="3.40.50.300">
    <property type="entry name" value="P-loop containing nucleotide triphosphate hydrolases"/>
    <property type="match status" value="1"/>
</dbReference>
<gene>
    <name evidence="2" type="ORF">HNQ52_000373</name>
</gene>
<reference evidence="2 3" key="1">
    <citation type="submission" date="2020-08" db="EMBL/GenBank/DDBJ databases">
        <title>Genomic Encyclopedia of Type Strains, Phase IV (KMG-IV): sequencing the most valuable type-strain genomes for metagenomic binning, comparative biology and taxonomic classification.</title>
        <authorList>
            <person name="Goeker M."/>
        </authorList>
    </citation>
    <scope>NUCLEOTIDE SEQUENCE [LARGE SCALE GENOMIC DNA]</scope>
    <source>
        <strain evidence="2 3">DSM 24163</strain>
    </source>
</reference>
<sequence>MIDTAIVSATLAGSKLAVEWVSGLAKAWRLSNSDKREWNEMCAAIVSHTSNLVGRFSVIRTIAFPNDSVELDSIYVPLTLVNEKLRISCKVNSFPTDLLNKHKKIMVVDAAGMGKSTVTKVIYLKCLSERKHLPLYVDLRRLSGDESVEHSLGKQMGLKQKHYEFFSELLTTKPILIVFDGFDEITDSQKQKVARALRDFSDRAKESRIIITSRPELPFSEYTDFATLSIQRLTIPEASLLIEKYGLAYNFADAAAALLAELNVRHSATINSFLENPLLTSLVFRAFEYKSIVPVKRTVFYRQVFDALYASHDANKETGFSREKKCGLHEDEFHRVLRALASIYKREKSVEVKKEKFLDMVKEVRKSICSDLIFAPQDFLADATHAVPIFVRDGEFVRWSHKSLMDYFLAEFLILDYSASKEDALKKIAFGQESTSNENLLTLTCELDPALFSKAVVVPAIKELTQAHDNISQQLPPHLDKDLRRDISIFCSLYHVYALPDQQNFNPHIWDQLGEKGSKNKGLNLDIFVPQFIYYLGLDAGALLISAHRSFVALRAAISLGLIPTISLWDISRSYSDSEATISLKSLKRRSSIFLKSSDENTWDEQSIDNNFPAVMKTINAADFPVVDFPGIAKYGRELEKASAASIAARSTDIF</sequence>
<comment type="caution">
    <text evidence="2">The sequence shown here is derived from an EMBL/GenBank/DDBJ whole genome shotgun (WGS) entry which is preliminary data.</text>
</comment>
<dbReference type="InterPro" id="IPR027417">
    <property type="entry name" value="P-loop_NTPase"/>
</dbReference>
<keyword evidence="3" id="KW-1185">Reference proteome</keyword>
<dbReference type="Proteomes" id="UP000521199">
    <property type="component" value="Unassembled WGS sequence"/>
</dbReference>
<dbReference type="EMBL" id="JACHHP010000001">
    <property type="protein sequence ID" value="MBB5206857.1"/>
    <property type="molecule type" value="Genomic_DNA"/>
</dbReference>
<feature type="domain" description="NACHT" evidence="1">
    <location>
        <begin position="109"/>
        <end position="218"/>
    </location>
</feature>
<dbReference type="SUPFAM" id="SSF52540">
    <property type="entry name" value="P-loop containing nucleoside triphosphate hydrolases"/>
    <property type="match status" value="1"/>
</dbReference>
<accession>A0A7W8FXZ8</accession>
<proteinExistence type="predicted"/>
<organism evidence="2 3">
    <name type="scientific">Chiayiivirga flava</name>
    <dbReference type="NCBI Taxonomy" id="659595"/>
    <lineage>
        <taxon>Bacteria</taxon>
        <taxon>Pseudomonadati</taxon>
        <taxon>Pseudomonadota</taxon>
        <taxon>Gammaproteobacteria</taxon>
        <taxon>Lysobacterales</taxon>
        <taxon>Lysobacteraceae</taxon>
        <taxon>Chiayiivirga</taxon>
    </lineage>
</organism>